<feature type="transmembrane region" description="Helical" evidence="1">
    <location>
        <begin position="128"/>
        <end position="149"/>
    </location>
</feature>
<accession>A0A518EZA1</accession>
<name>A0A518EZA1_9BACT</name>
<feature type="transmembrane region" description="Helical" evidence="1">
    <location>
        <begin position="265"/>
        <end position="285"/>
    </location>
</feature>
<dbReference type="EMBL" id="CP036434">
    <property type="protein sequence ID" value="QDV09404.1"/>
    <property type="molecule type" value="Genomic_DNA"/>
</dbReference>
<protein>
    <recommendedName>
        <fullName evidence="4">Glycosyltransferase RgtA/B/C/D-like domain-containing protein</fullName>
    </recommendedName>
</protein>
<proteinExistence type="predicted"/>
<dbReference type="Proteomes" id="UP000320390">
    <property type="component" value="Chromosome"/>
</dbReference>
<keyword evidence="1" id="KW-1133">Transmembrane helix</keyword>
<feature type="transmembrane region" description="Helical" evidence="1">
    <location>
        <begin position="181"/>
        <end position="200"/>
    </location>
</feature>
<evidence type="ECO:0000313" key="2">
    <source>
        <dbReference type="EMBL" id="QDV09404.1"/>
    </source>
</evidence>
<feature type="transmembrane region" description="Helical" evidence="1">
    <location>
        <begin position="28"/>
        <end position="45"/>
    </location>
</feature>
<feature type="transmembrane region" description="Helical" evidence="1">
    <location>
        <begin position="320"/>
        <end position="340"/>
    </location>
</feature>
<organism evidence="2 3">
    <name type="scientific">Saltatorellus ferox</name>
    <dbReference type="NCBI Taxonomy" id="2528018"/>
    <lineage>
        <taxon>Bacteria</taxon>
        <taxon>Pseudomonadati</taxon>
        <taxon>Planctomycetota</taxon>
        <taxon>Planctomycetia</taxon>
        <taxon>Planctomycetia incertae sedis</taxon>
        <taxon>Saltatorellus</taxon>
    </lineage>
</organism>
<feature type="transmembrane region" description="Helical" evidence="1">
    <location>
        <begin position="407"/>
        <end position="427"/>
    </location>
</feature>
<keyword evidence="3" id="KW-1185">Reference proteome</keyword>
<dbReference type="RefSeq" id="WP_145203697.1">
    <property type="nucleotide sequence ID" value="NZ_CP036434.1"/>
</dbReference>
<feature type="transmembrane region" description="Helical" evidence="1">
    <location>
        <begin position="371"/>
        <end position="395"/>
    </location>
</feature>
<keyword evidence="1" id="KW-0472">Membrane</keyword>
<dbReference type="AlphaFoldDB" id="A0A518EZA1"/>
<gene>
    <name evidence="2" type="ORF">Poly30_49620</name>
</gene>
<sequence>MDGSGTPRPLPAGTGSGASLRSRWAKPITWVGAALVLLVALFARAEDLDGGVMSPDDGWFLRSARSEQLTGGIDPVQWLQQDKEWFKILVEDFGRAELPLTFQHSYLHQLVTRYSIRLGWIVGFGHVAALRLDQAFFGALTALLVFLWLRRIAPEEPLIALAGGALMAVQMGHVAVSRSGWGQAACTFFLIWMITIAWKMHTTAGERDTGKLVRGALGIAATSVVAYGFHEMATVYTLVLAVIVVLQFAKAPNGTARWPWFSRRVLFGLLGCVPVGALTLVLLFYSEYAQNTWFTSPYANQFTWLEIRTLSAKFLWKNAIFAQSGWPVLALAPIGLVGAFTRDMRWLIWLVLWAVLPTLLLFLKFENPSLARIYLPVFVILVVLAAEGLGVLWALGRSRGGRAVADAIAIGAIGWCAVSTYATFMAGPTHPLFVRGVHGDLPEGVHPLGTFQPIARALRELAPTEPVAIEFTYGPAFRVLDMGLPAEFVPLLQRIEDGRPPKLLIGPRREVEPAHLTSHGGLYELRAADTYDMLGLYVLGDKQ</sequence>
<evidence type="ECO:0008006" key="4">
    <source>
        <dbReference type="Google" id="ProtNLM"/>
    </source>
</evidence>
<evidence type="ECO:0000313" key="3">
    <source>
        <dbReference type="Proteomes" id="UP000320390"/>
    </source>
</evidence>
<reference evidence="2 3" key="1">
    <citation type="submission" date="2019-02" db="EMBL/GenBank/DDBJ databases">
        <title>Deep-cultivation of Planctomycetes and their phenomic and genomic characterization uncovers novel biology.</title>
        <authorList>
            <person name="Wiegand S."/>
            <person name="Jogler M."/>
            <person name="Boedeker C."/>
            <person name="Pinto D."/>
            <person name="Vollmers J."/>
            <person name="Rivas-Marin E."/>
            <person name="Kohn T."/>
            <person name="Peeters S.H."/>
            <person name="Heuer A."/>
            <person name="Rast P."/>
            <person name="Oberbeckmann S."/>
            <person name="Bunk B."/>
            <person name="Jeske O."/>
            <person name="Meyerdierks A."/>
            <person name="Storesund J.E."/>
            <person name="Kallscheuer N."/>
            <person name="Luecker S."/>
            <person name="Lage O.M."/>
            <person name="Pohl T."/>
            <person name="Merkel B.J."/>
            <person name="Hornburger P."/>
            <person name="Mueller R.-W."/>
            <person name="Bruemmer F."/>
            <person name="Labrenz M."/>
            <person name="Spormann A.M."/>
            <person name="Op den Camp H."/>
            <person name="Overmann J."/>
            <person name="Amann R."/>
            <person name="Jetten M.S.M."/>
            <person name="Mascher T."/>
            <person name="Medema M.H."/>
            <person name="Devos D.P."/>
            <person name="Kaster A.-K."/>
            <person name="Ovreas L."/>
            <person name="Rohde M."/>
            <person name="Galperin M.Y."/>
            <person name="Jogler C."/>
        </authorList>
    </citation>
    <scope>NUCLEOTIDE SEQUENCE [LARGE SCALE GENOMIC DNA]</scope>
    <source>
        <strain evidence="2 3">Poly30</strain>
    </source>
</reference>
<feature type="transmembrane region" description="Helical" evidence="1">
    <location>
        <begin position="347"/>
        <end position="365"/>
    </location>
</feature>
<feature type="transmembrane region" description="Helical" evidence="1">
    <location>
        <begin position="235"/>
        <end position="253"/>
    </location>
</feature>
<evidence type="ECO:0000256" key="1">
    <source>
        <dbReference type="SAM" id="Phobius"/>
    </source>
</evidence>
<keyword evidence="1" id="KW-0812">Transmembrane</keyword>